<reference evidence="5 6" key="1">
    <citation type="submission" date="2024-07" db="EMBL/GenBank/DDBJ databases">
        <title>Uliginosibacterium flavum JJ3220;KACC:17644.</title>
        <authorList>
            <person name="Kim M.K."/>
        </authorList>
    </citation>
    <scope>NUCLEOTIDE SEQUENCE [LARGE SCALE GENOMIC DNA]</scope>
    <source>
        <strain evidence="5 6">KACC:17644</strain>
    </source>
</reference>
<keyword evidence="6" id="KW-1185">Reference proteome</keyword>
<evidence type="ECO:0000256" key="2">
    <source>
        <dbReference type="ARBA" id="ARBA00022741"/>
    </source>
</evidence>
<dbReference type="InterPro" id="IPR017871">
    <property type="entry name" value="ABC_transporter-like_CS"/>
</dbReference>
<dbReference type="InterPro" id="IPR051120">
    <property type="entry name" value="ABC_AA/LPS_Transport"/>
</dbReference>
<dbReference type="SUPFAM" id="SSF52540">
    <property type="entry name" value="P-loop containing nucleoside triphosphate hydrolases"/>
    <property type="match status" value="1"/>
</dbReference>
<dbReference type="Pfam" id="PF00005">
    <property type="entry name" value="ABC_tran"/>
    <property type="match status" value="1"/>
</dbReference>
<dbReference type="PROSITE" id="PS50893">
    <property type="entry name" value="ABC_TRANSPORTER_2"/>
    <property type="match status" value="1"/>
</dbReference>
<sequence length="231" mass="24875">MEPLLKLVGVQLTLQGRRVLEDVDLSLDAGQIHALLGANAAGKSSLAYAVMGCEGYQPDAGQIMFDGLCIDALPVHERARLGITLAWQEPARFEGLSVRDYLRIGAHGASVEECLLKVGLEPTEYALRAVDKTLSGGERKRIELAAVLAMCPRLVILDEPTAGIDLLSLDALIDLIEALKAGGSSVLLITHQSEVAAHADQASLLSEGRIVCQGKTPDMLEIYRRRKPLRC</sequence>
<organism evidence="5 6">
    <name type="scientific">Uliginosibacterium flavum</name>
    <dbReference type="NCBI Taxonomy" id="1396831"/>
    <lineage>
        <taxon>Bacteria</taxon>
        <taxon>Pseudomonadati</taxon>
        <taxon>Pseudomonadota</taxon>
        <taxon>Betaproteobacteria</taxon>
        <taxon>Rhodocyclales</taxon>
        <taxon>Zoogloeaceae</taxon>
        <taxon>Uliginosibacterium</taxon>
    </lineage>
</organism>
<evidence type="ECO:0000313" key="5">
    <source>
        <dbReference type="EMBL" id="MET7013444.1"/>
    </source>
</evidence>
<dbReference type="EMBL" id="JBEWZI010000003">
    <property type="protein sequence ID" value="MET7013444.1"/>
    <property type="molecule type" value="Genomic_DNA"/>
</dbReference>
<dbReference type="PANTHER" id="PTHR45772">
    <property type="entry name" value="CONSERVED COMPONENT OF ABC TRANSPORTER FOR NATURAL AMINO ACIDS-RELATED"/>
    <property type="match status" value="1"/>
</dbReference>
<dbReference type="InterPro" id="IPR003439">
    <property type="entry name" value="ABC_transporter-like_ATP-bd"/>
</dbReference>
<dbReference type="Gene3D" id="3.40.50.300">
    <property type="entry name" value="P-loop containing nucleotide triphosphate hydrolases"/>
    <property type="match status" value="1"/>
</dbReference>
<name>A0ABV2THQ9_9RHOO</name>
<evidence type="ECO:0000256" key="3">
    <source>
        <dbReference type="ARBA" id="ARBA00022840"/>
    </source>
</evidence>
<keyword evidence="3 5" id="KW-0067">ATP-binding</keyword>
<accession>A0ABV2THQ9</accession>
<dbReference type="PROSITE" id="PS00211">
    <property type="entry name" value="ABC_TRANSPORTER_1"/>
    <property type="match status" value="1"/>
</dbReference>
<proteinExistence type="predicted"/>
<dbReference type="GO" id="GO:0005524">
    <property type="term" value="F:ATP binding"/>
    <property type="evidence" value="ECO:0007669"/>
    <property type="project" value="UniProtKB-KW"/>
</dbReference>
<dbReference type="InterPro" id="IPR027417">
    <property type="entry name" value="P-loop_NTPase"/>
</dbReference>
<evidence type="ECO:0000313" key="6">
    <source>
        <dbReference type="Proteomes" id="UP001549691"/>
    </source>
</evidence>
<comment type="caution">
    <text evidence="5">The sequence shown here is derived from an EMBL/GenBank/DDBJ whole genome shotgun (WGS) entry which is preliminary data.</text>
</comment>
<protein>
    <submittedName>
        <fullName evidence="5">ATP-binding cassette domain-containing protein</fullName>
    </submittedName>
</protein>
<dbReference type="PANTHER" id="PTHR45772:SF10">
    <property type="entry name" value="LIPOPOLYSACCHARIDE EXPORT SYSTEM ATP-BINDING PROTEIN LPTB"/>
    <property type="match status" value="1"/>
</dbReference>
<evidence type="ECO:0000259" key="4">
    <source>
        <dbReference type="PROSITE" id="PS50893"/>
    </source>
</evidence>
<dbReference type="Proteomes" id="UP001549691">
    <property type="component" value="Unassembled WGS sequence"/>
</dbReference>
<evidence type="ECO:0000256" key="1">
    <source>
        <dbReference type="ARBA" id="ARBA00022448"/>
    </source>
</evidence>
<keyword evidence="1" id="KW-0813">Transport</keyword>
<feature type="domain" description="ABC transporter" evidence="4">
    <location>
        <begin position="5"/>
        <end position="229"/>
    </location>
</feature>
<dbReference type="RefSeq" id="WP_354599904.1">
    <property type="nucleotide sequence ID" value="NZ_JBEWZI010000003.1"/>
</dbReference>
<gene>
    <name evidence="5" type="ORF">ABXR19_04530</name>
</gene>
<keyword evidence="2" id="KW-0547">Nucleotide-binding</keyword>